<dbReference type="InterPro" id="IPR057985">
    <property type="entry name" value="TPR_PSMD3_N"/>
</dbReference>
<sequence>MQETLLNLLLRNFLHYNLYDQAEKLSSKGNSVVILMPKSPFPKLPGKHLFLLFVSKFNATSELLLSTLLLGEIPERTVFMQKGMEKVQAILQAYKCEYGAVRIGDLKLFITVAERLRLDSANPVADSESIVAKAIRDGAIDATLDHANGCLISKETGDIYSTNEPQSAFNS</sequence>
<accession>A0A8S0SGI1</accession>
<evidence type="ECO:0000259" key="2">
    <source>
        <dbReference type="Pfam" id="PF25573"/>
    </source>
</evidence>
<dbReference type="PANTHER" id="PTHR10758:SF2">
    <property type="entry name" value="26S PROTEASOME NON-ATPASE REGULATORY SUBUNIT 3"/>
    <property type="match status" value="1"/>
</dbReference>
<evidence type="ECO:0000313" key="3">
    <source>
        <dbReference type="EMBL" id="CAA2991593.1"/>
    </source>
</evidence>
<organism evidence="3 4">
    <name type="scientific">Olea europaea subsp. europaea</name>
    <dbReference type="NCBI Taxonomy" id="158383"/>
    <lineage>
        <taxon>Eukaryota</taxon>
        <taxon>Viridiplantae</taxon>
        <taxon>Streptophyta</taxon>
        <taxon>Embryophyta</taxon>
        <taxon>Tracheophyta</taxon>
        <taxon>Spermatophyta</taxon>
        <taxon>Magnoliopsida</taxon>
        <taxon>eudicotyledons</taxon>
        <taxon>Gunneridae</taxon>
        <taxon>Pentapetalae</taxon>
        <taxon>asterids</taxon>
        <taxon>lamiids</taxon>
        <taxon>Lamiales</taxon>
        <taxon>Oleaceae</taxon>
        <taxon>Oleeae</taxon>
        <taxon>Olea</taxon>
    </lineage>
</organism>
<dbReference type="GO" id="GO:0006511">
    <property type="term" value="P:ubiquitin-dependent protein catabolic process"/>
    <property type="evidence" value="ECO:0007669"/>
    <property type="project" value="TreeGrafter"/>
</dbReference>
<dbReference type="OrthoDB" id="1930309at2759"/>
<dbReference type="InterPro" id="IPR000717">
    <property type="entry name" value="PCI_dom"/>
</dbReference>
<keyword evidence="3" id="KW-0647">Proteasome</keyword>
<protein>
    <submittedName>
        <fullName evidence="3">Probable 26S proteasome non-ATPase regulatory subunit 3</fullName>
    </submittedName>
</protein>
<dbReference type="InterPro" id="IPR050756">
    <property type="entry name" value="CSN3"/>
</dbReference>
<dbReference type="Pfam" id="PF01399">
    <property type="entry name" value="PCI"/>
    <property type="match status" value="1"/>
</dbReference>
<dbReference type="Proteomes" id="UP000594638">
    <property type="component" value="Unassembled WGS sequence"/>
</dbReference>
<dbReference type="PANTHER" id="PTHR10758">
    <property type="entry name" value="26S PROTEASOME NON-ATPASE REGULATORY SUBUNIT 3/COP9 SIGNALOSOME COMPLEX SUBUNIT 3"/>
    <property type="match status" value="1"/>
</dbReference>
<gene>
    <name evidence="3" type="ORF">OLEA9_A026373</name>
</gene>
<evidence type="ECO:0000313" key="4">
    <source>
        <dbReference type="Proteomes" id="UP000594638"/>
    </source>
</evidence>
<feature type="domain" description="PCI" evidence="1">
    <location>
        <begin position="111"/>
        <end position="154"/>
    </location>
</feature>
<proteinExistence type="predicted"/>
<dbReference type="EMBL" id="CACTIH010005426">
    <property type="protein sequence ID" value="CAA2991593.1"/>
    <property type="molecule type" value="Genomic_DNA"/>
</dbReference>
<dbReference type="GO" id="GO:0008541">
    <property type="term" value="C:proteasome regulatory particle, lid subcomplex"/>
    <property type="evidence" value="ECO:0007669"/>
    <property type="project" value="TreeGrafter"/>
</dbReference>
<dbReference type="Gramene" id="OE9A026373T1">
    <property type="protein sequence ID" value="OE9A026373C1"/>
    <property type="gene ID" value="OE9A026373"/>
</dbReference>
<dbReference type="AlphaFoldDB" id="A0A8S0SGI1"/>
<keyword evidence="4" id="KW-1185">Reference proteome</keyword>
<name>A0A8S0SGI1_OLEEU</name>
<feature type="domain" description="26S proteasome non-ATPase regulatory subunit 3 N-terminal TPR repeats" evidence="2">
    <location>
        <begin position="2"/>
        <end position="29"/>
    </location>
</feature>
<dbReference type="Pfam" id="PF25573">
    <property type="entry name" value="TPR_PSMD3_N"/>
    <property type="match status" value="1"/>
</dbReference>
<comment type="caution">
    <text evidence="3">The sequence shown here is derived from an EMBL/GenBank/DDBJ whole genome shotgun (WGS) entry which is preliminary data.</text>
</comment>
<evidence type="ECO:0000259" key="1">
    <source>
        <dbReference type="Pfam" id="PF01399"/>
    </source>
</evidence>
<reference evidence="3 4" key="1">
    <citation type="submission" date="2019-12" db="EMBL/GenBank/DDBJ databases">
        <authorList>
            <person name="Alioto T."/>
            <person name="Alioto T."/>
            <person name="Gomez Garrido J."/>
        </authorList>
    </citation>
    <scope>NUCLEOTIDE SEQUENCE [LARGE SCALE GENOMIC DNA]</scope>
</reference>